<gene>
    <name evidence="2" type="ORF">PV666_42680</name>
</gene>
<evidence type="ECO:0000313" key="2">
    <source>
        <dbReference type="EMBL" id="MDX3024536.1"/>
    </source>
</evidence>
<evidence type="ECO:0000313" key="3">
    <source>
        <dbReference type="Proteomes" id="UP001272987"/>
    </source>
</evidence>
<keyword evidence="1" id="KW-0812">Transmembrane</keyword>
<keyword evidence="1" id="KW-0472">Membrane</keyword>
<sequence>MKPKLTARRRLALSAALAVAVSVSVWTGVRLNSYGVPAGLTLACCLSYLATFLTLSVRITDTLSTTVHRCTAPGCTFRVRLTRATPGESRHWQEITADHPRHRV</sequence>
<dbReference type="EMBL" id="JARAWP010000036">
    <property type="protein sequence ID" value="MDX3024536.1"/>
    <property type="molecule type" value="Genomic_DNA"/>
</dbReference>
<evidence type="ECO:0000256" key="1">
    <source>
        <dbReference type="SAM" id="Phobius"/>
    </source>
</evidence>
<comment type="caution">
    <text evidence="2">The sequence shown here is derived from an EMBL/GenBank/DDBJ whole genome shotgun (WGS) entry which is preliminary data.</text>
</comment>
<keyword evidence="3" id="KW-1185">Reference proteome</keyword>
<keyword evidence="1" id="KW-1133">Transmembrane helix</keyword>
<reference evidence="2 3" key="1">
    <citation type="journal article" date="2023" name="Microb. Genom.">
        <title>Mesoterricola silvestris gen. nov., sp. nov., Mesoterricola sediminis sp. nov., Geothrix oryzae sp. nov., Geothrix edaphica sp. nov., Geothrix rubra sp. nov., and Geothrix limicola sp. nov., six novel members of Acidobacteriota isolated from soils.</title>
        <authorList>
            <person name="Weisberg A.J."/>
            <person name="Pearce E."/>
            <person name="Kramer C.G."/>
            <person name="Chang J.H."/>
            <person name="Clarke C.R."/>
        </authorList>
    </citation>
    <scope>NUCLEOTIDE SEQUENCE [LARGE SCALE GENOMIC DNA]</scope>
    <source>
        <strain evidence="2 3">NB05-1H</strain>
    </source>
</reference>
<organism evidence="2 3">
    <name type="scientific">Streptomyces acidiscabies</name>
    <dbReference type="NCBI Taxonomy" id="42234"/>
    <lineage>
        <taxon>Bacteria</taxon>
        <taxon>Bacillati</taxon>
        <taxon>Actinomycetota</taxon>
        <taxon>Actinomycetes</taxon>
        <taxon>Kitasatosporales</taxon>
        <taxon>Streptomycetaceae</taxon>
        <taxon>Streptomyces</taxon>
    </lineage>
</organism>
<name>A0ABU4M8X2_9ACTN</name>
<proteinExistence type="predicted"/>
<dbReference type="Proteomes" id="UP001272987">
    <property type="component" value="Unassembled WGS sequence"/>
</dbReference>
<accession>A0ABU4M8X2</accession>
<feature type="transmembrane region" description="Helical" evidence="1">
    <location>
        <begin position="34"/>
        <end position="55"/>
    </location>
</feature>
<dbReference type="RefSeq" id="WP_119611994.1">
    <property type="nucleotide sequence ID" value="NZ_CP122369.1"/>
</dbReference>
<protein>
    <submittedName>
        <fullName evidence="2">Uncharacterized protein</fullName>
    </submittedName>
</protein>